<proteinExistence type="predicted"/>
<feature type="transmembrane region" description="Helical" evidence="2">
    <location>
        <begin position="101"/>
        <end position="119"/>
    </location>
</feature>
<evidence type="ECO:0000256" key="1">
    <source>
        <dbReference type="SAM" id="MobiDB-lite"/>
    </source>
</evidence>
<dbReference type="Proteomes" id="UP001500466">
    <property type="component" value="Unassembled WGS sequence"/>
</dbReference>
<sequence length="153" mass="16162">MNLSTPSARLSIRNLPDTVPARDPEGMTTTGEHAYRGTGQGVRRKGKGRKALVIPTLLVLWFATGVLMMLLPLAAMASDPCNSAAEGLICTARGQMLCSQIPWTGGPVLAVGGTAAVFTRLRALRYGAVAVWSVGLVVMVMWVNAIAGTYHPN</sequence>
<keyword evidence="2" id="KW-0812">Transmembrane</keyword>
<evidence type="ECO:0000313" key="3">
    <source>
        <dbReference type="EMBL" id="GAA4965239.1"/>
    </source>
</evidence>
<protein>
    <recommendedName>
        <fullName evidence="5">TrbC/VIRB2 family protein</fullName>
    </recommendedName>
</protein>
<evidence type="ECO:0008006" key="5">
    <source>
        <dbReference type="Google" id="ProtNLM"/>
    </source>
</evidence>
<dbReference type="EMBL" id="BAABHS010000010">
    <property type="protein sequence ID" value="GAA4965239.1"/>
    <property type="molecule type" value="Genomic_DNA"/>
</dbReference>
<accession>A0ABP9HA05</accession>
<feature type="region of interest" description="Disordered" evidence="1">
    <location>
        <begin position="14"/>
        <end position="42"/>
    </location>
</feature>
<keyword evidence="2" id="KW-1133">Transmembrane helix</keyword>
<evidence type="ECO:0000256" key="2">
    <source>
        <dbReference type="SAM" id="Phobius"/>
    </source>
</evidence>
<organism evidence="3 4">
    <name type="scientific">Yinghuangia aomiensis</name>
    <dbReference type="NCBI Taxonomy" id="676205"/>
    <lineage>
        <taxon>Bacteria</taxon>
        <taxon>Bacillati</taxon>
        <taxon>Actinomycetota</taxon>
        <taxon>Actinomycetes</taxon>
        <taxon>Kitasatosporales</taxon>
        <taxon>Streptomycetaceae</taxon>
        <taxon>Yinghuangia</taxon>
    </lineage>
</organism>
<feature type="transmembrane region" description="Helical" evidence="2">
    <location>
        <begin position="126"/>
        <end position="147"/>
    </location>
</feature>
<keyword evidence="2" id="KW-0472">Membrane</keyword>
<keyword evidence="4" id="KW-1185">Reference proteome</keyword>
<comment type="caution">
    <text evidence="3">The sequence shown here is derived from an EMBL/GenBank/DDBJ whole genome shotgun (WGS) entry which is preliminary data.</text>
</comment>
<evidence type="ECO:0000313" key="4">
    <source>
        <dbReference type="Proteomes" id="UP001500466"/>
    </source>
</evidence>
<gene>
    <name evidence="3" type="ORF">GCM10023205_31950</name>
</gene>
<name>A0ABP9HA05_9ACTN</name>
<feature type="transmembrane region" description="Helical" evidence="2">
    <location>
        <begin position="52"/>
        <end position="75"/>
    </location>
</feature>
<reference evidence="4" key="1">
    <citation type="journal article" date="2019" name="Int. J. Syst. Evol. Microbiol.">
        <title>The Global Catalogue of Microorganisms (GCM) 10K type strain sequencing project: providing services to taxonomists for standard genome sequencing and annotation.</title>
        <authorList>
            <consortium name="The Broad Institute Genomics Platform"/>
            <consortium name="The Broad Institute Genome Sequencing Center for Infectious Disease"/>
            <person name="Wu L."/>
            <person name="Ma J."/>
        </authorList>
    </citation>
    <scope>NUCLEOTIDE SEQUENCE [LARGE SCALE GENOMIC DNA]</scope>
    <source>
        <strain evidence="4">JCM 17986</strain>
    </source>
</reference>